<accession>A0A174AZU8</accession>
<proteinExistence type="predicted"/>
<evidence type="ECO:0000313" key="2">
    <source>
        <dbReference type="EMBL" id="CUN93040.1"/>
    </source>
</evidence>
<evidence type="ECO:0000256" key="1">
    <source>
        <dbReference type="SAM" id="MobiDB-lite"/>
    </source>
</evidence>
<organism evidence="2 3">
    <name type="scientific">Blautia obeum</name>
    <dbReference type="NCBI Taxonomy" id="40520"/>
    <lineage>
        <taxon>Bacteria</taxon>
        <taxon>Bacillati</taxon>
        <taxon>Bacillota</taxon>
        <taxon>Clostridia</taxon>
        <taxon>Lachnospirales</taxon>
        <taxon>Lachnospiraceae</taxon>
        <taxon>Blautia</taxon>
    </lineage>
</organism>
<dbReference type="Proteomes" id="UP000095645">
    <property type="component" value="Unassembled WGS sequence"/>
</dbReference>
<dbReference type="AlphaFoldDB" id="A0A174AZU8"/>
<protein>
    <submittedName>
        <fullName evidence="2">Uncharacterized protein</fullName>
    </submittedName>
</protein>
<feature type="region of interest" description="Disordered" evidence="1">
    <location>
        <begin position="33"/>
        <end position="61"/>
    </location>
</feature>
<gene>
    <name evidence="2" type="ORF">ERS852476_01450</name>
</gene>
<evidence type="ECO:0000313" key="3">
    <source>
        <dbReference type="Proteomes" id="UP000095645"/>
    </source>
</evidence>
<feature type="compositionally biased region" description="Basic and acidic residues" evidence="1">
    <location>
        <begin position="38"/>
        <end position="61"/>
    </location>
</feature>
<name>A0A174AZU8_9FIRM</name>
<dbReference type="RefSeq" id="WP_055057859.1">
    <property type="nucleotide sequence ID" value="NZ_CYZP01000010.1"/>
</dbReference>
<sequence>MESESEEKKEMLIIDGNAFYEIDLECVKKKKQCAQTVHPEKKTDRINSRNMKDKDNIRQHE</sequence>
<reference evidence="2 3" key="1">
    <citation type="submission" date="2015-09" db="EMBL/GenBank/DDBJ databases">
        <authorList>
            <consortium name="Pathogen Informatics"/>
        </authorList>
    </citation>
    <scope>NUCLEOTIDE SEQUENCE [LARGE SCALE GENOMIC DNA]</scope>
    <source>
        <strain evidence="2 3">2789STDY5834861</strain>
    </source>
</reference>
<dbReference type="EMBL" id="CYZP01000010">
    <property type="protein sequence ID" value="CUN93040.1"/>
    <property type="molecule type" value="Genomic_DNA"/>
</dbReference>